<dbReference type="Proteomes" id="UP000886355">
    <property type="component" value="Unassembled WGS sequence"/>
</dbReference>
<feature type="non-terminal residue" evidence="2">
    <location>
        <position position="172"/>
    </location>
</feature>
<dbReference type="EMBL" id="DQZW01000130">
    <property type="protein sequence ID" value="HDL89809.1"/>
    <property type="molecule type" value="Genomic_DNA"/>
</dbReference>
<dbReference type="GO" id="GO:0110154">
    <property type="term" value="P:RNA decapping"/>
    <property type="evidence" value="ECO:0007669"/>
    <property type="project" value="TreeGrafter"/>
</dbReference>
<dbReference type="GO" id="GO:0005737">
    <property type="term" value="C:cytoplasm"/>
    <property type="evidence" value="ECO:0007669"/>
    <property type="project" value="TreeGrafter"/>
</dbReference>
<dbReference type="PRINTS" id="PR00114">
    <property type="entry name" value="STPHPHTASE"/>
</dbReference>
<dbReference type="InterPro" id="IPR006186">
    <property type="entry name" value="Ser/Thr-sp_prot-phosphatase"/>
</dbReference>
<accession>A0A7C0WRU0</accession>
<dbReference type="PANTHER" id="PTHR42850">
    <property type="entry name" value="METALLOPHOSPHOESTERASE"/>
    <property type="match status" value="1"/>
</dbReference>
<dbReference type="Pfam" id="PF00149">
    <property type="entry name" value="Metallophos"/>
    <property type="match status" value="1"/>
</dbReference>
<dbReference type="InterPro" id="IPR029052">
    <property type="entry name" value="Metallo-depent_PP-like"/>
</dbReference>
<dbReference type="PANTHER" id="PTHR42850:SF4">
    <property type="entry name" value="ZINC-DEPENDENT ENDOPOLYPHOSPHATASE"/>
    <property type="match status" value="1"/>
</dbReference>
<comment type="caution">
    <text evidence="2">The sequence shown here is derived from an EMBL/GenBank/DDBJ whole genome shotgun (WGS) entry which is preliminary data.</text>
</comment>
<protein>
    <submittedName>
        <fullName evidence="2">Serine/threonine protein phosphatase</fullName>
    </submittedName>
</protein>
<dbReference type="InterPro" id="IPR004843">
    <property type="entry name" value="Calcineurin-like_PHP"/>
</dbReference>
<dbReference type="InterPro" id="IPR050126">
    <property type="entry name" value="Ap4A_hydrolase"/>
</dbReference>
<proteinExistence type="predicted"/>
<sequence length="172" mass="20227">MRSRFVSEGDYRNIYAIGDIHGMAGNLEELLDIIPYDPAEDLLVFLGDYIDRGPDSRRVIEMLCRLRSKTENVVFLMGNHEQMFLDFLNGADPLLYFWNGGKATLESYGFREVDYGRYEVFLPDEHRKFFEALIHVLETENYFFVHAGVRPGVDLSEQNEEDLLWIRHEFIY</sequence>
<evidence type="ECO:0000259" key="1">
    <source>
        <dbReference type="Pfam" id="PF00149"/>
    </source>
</evidence>
<organism evidence="2">
    <name type="scientific">Thermodesulforhabdus norvegica</name>
    <dbReference type="NCBI Taxonomy" id="39841"/>
    <lineage>
        <taxon>Bacteria</taxon>
        <taxon>Pseudomonadati</taxon>
        <taxon>Thermodesulfobacteriota</taxon>
        <taxon>Syntrophobacteria</taxon>
        <taxon>Syntrophobacterales</taxon>
        <taxon>Thermodesulforhabdaceae</taxon>
        <taxon>Thermodesulforhabdus</taxon>
    </lineage>
</organism>
<dbReference type="Gene3D" id="3.60.21.10">
    <property type="match status" value="1"/>
</dbReference>
<evidence type="ECO:0000313" key="2">
    <source>
        <dbReference type="EMBL" id="HDL89809.1"/>
    </source>
</evidence>
<gene>
    <name evidence="2" type="ORF">ENG14_02770</name>
</gene>
<dbReference type="CDD" id="cd00144">
    <property type="entry name" value="MPP_PPP_family"/>
    <property type="match status" value="1"/>
</dbReference>
<dbReference type="AlphaFoldDB" id="A0A7C0WRU0"/>
<dbReference type="GO" id="GO:0008803">
    <property type="term" value="F:bis(5'-nucleosyl)-tetraphosphatase (symmetrical) activity"/>
    <property type="evidence" value="ECO:0007669"/>
    <property type="project" value="TreeGrafter"/>
</dbReference>
<dbReference type="SUPFAM" id="SSF56300">
    <property type="entry name" value="Metallo-dependent phosphatases"/>
    <property type="match status" value="1"/>
</dbReference>
<feature type="domain" description="Calcineurin-like phosphoesterase" evidence="1">
    <location>
        <begin position="13"/>
        <end position="157"/>
    </location>
</feature>
<dbReference type="GO" id="GO:0016791">
    <property type="term" value="F:phosphatase activity"/>
    <property type="evidence" value="ECO:0007669"/>
    <property type="project" value="TreeGrafter"/>
</dbReference>
<reference evidence="2" key="1">
    <citation type="journal article" date="2020" name="mSystems">
        <title>Genome- and Community-Level Interaction Insights into Carbon Utilization and Element Cycling Functions of Hydrothermarchaeota in Hydrothermal Sediment.</title>
        <authorList>
            <person name="Zhou Z."/>
            <person name="Liu Y."/>
            <person name="Xu W."/>
            <person name="Pan J."/>
            <person name="Luo Z.H."/>
            <person name="Li M."/>
        </authorList>
    </citation>
    <scope>NUCLEOTIDE SEQUENCE [LARGE SCALE GENOMIC DNA]</scope>
    <source>
        <strain evidence="2">HyVt-19</strain>
    </source>
</reference>
<name>A0A7C0WRU0_9BACT</name>